<dbReference type="PROSITE" id="PS00933">
    <property type="entry name" value="FGGY_KINASES_1"/>
    <property type="match status" value="1"/>
</dbReference>
<dbReference type="PIRSF" id="PIRSF000538">
    <property type="entry name" value="GlpK"/>
    <property type="match status" value="1"/>
</dbReference>
<keyword evidence="3 7" id="KW-0547">Nucleotide-binding</keyword>
<dbReference type="InterPro" id="IPR018484">
    <property type="entry name" value="FGGY_N"/>
</dbReference>
<accession>A0ABU8XGS9</accession>
<evidence type="ECO:0000259" key="10">
    <source>
        <dbReference type="Pfam" id="PF02782"/>
    </source>
</evidence>
<dbReference type="Pfam" id="PF00370">
    <property type="entry name" value="FGGY_N"/>
    <property type="match status" value="1"/>
</dbReference>
<evidence type="ECO:0000256" key="5">
    <source>
        <dbReference type="ARBA" id="ARBA00022798"/>
    </source>
</evidence>
<feature type="binding site" evidence="7">
    <location>
        <position position="84"/>
    </location>
    <ligand>
        <name>glycerol</name>
        <dbReference type="ChEBI" id="CHEBI:17754"/>
    </ligand>
</feature>
<feature type="domain" description="Carbohydrate kinase FGGY C-terminal" evidence="10">
    <location>
        <begin position="263"/>
        <end position="451"/>
    </location>
</feature>
<comment type="activity regulation">
    <text evidence="7">Inhibited by fructose 1,6-bisphosphate (FBP).</text>
</comment>
<feature type="binding site" evidence="7">
    <location>
        <position position="15"/>
    </location>
    <ligand>
        <name>ATP</name>
        <dbReference type="ChEBI" id="CHEBI:30616"/>
    </ligand>
</feature>
<dbReference type="PROSITE" id="PS00445">
    <property type="entry name" value="FGGY_KINASES_2"/>
    <property type="match status" value="1"/>
</dbReference>
<reference evidence="11 12" key="1">
    <citation type="submission" date="2024-03" db="EMBL/GenBank/DDBJ databases">
        <title>Novel species of the genus Variovorax.</title>
        <authorList>
            <person name="Liu Q."/>
            <person name="Xin Y.-H."/>
        </authorList>
    </citation>
    <scope>NUCLEOTIDE SEQUENCE [LARGE SCALE GENOMIC DNA]</scope>
    <source>
        <strain evidence="11 12">KACC 18901</strain>
    </source>
</reference>
<evidence type="ECO:0000259" key="9">
    <source>
        <dbReference type="Pfam" id="PF00370"/>
    </source>
</evidence>
<keyword evidence="6 7" id="KW-0067">ATP-binding</keyword>
<feature type="binding site" evidence="7">
    <location>
        <position position="85"/>
    </location>
    <ligand>
        <name>glycerol</name>
        <dbReference type="ChEBI" id="CHEBI:17754"/>
    </ligand>
</feature>
<feature type="domain" description="Carbohydrate kinase FGGY N-terminal" evidence="9">
    <location>
        <begin position="6"/>
        <end position="253"/>
    </location>
</feature>
<evidence type="ECO:0000313" key="11">
    <source>
        <dbReference type="EMBL" id="MEJ8858931.1"/>
    </source>
</evidence>
<feature type="binding site" evidence="7">
    <location>
        <position position="315"/>
    </location>
    <ligand>
        <name>ATP</name>
        <dbReference type="ChEBI" id="CHEBI:30616"/>
    </ligand>
</feature>
<dbReference type="Gene3D" id="3.30.420.40">
    <property type="match status" value="2"/>
</dbReference>
<keyword evidence="2 7" id="KW-0808">Transferase</keyword>
<feature type="binding site" evidence="7">
    <location>
        <position position="247"/>
    </location>
    <ligand>
        <name>glycerol</name>
        <dbReference type="ChEBI" id="CHEBI:17754"/>
    </ligand>
</feature>
<dbReference type="HAMAP" id="MF_00186">
    <property type="entry name" value="Glycerol_kin"/>
    <property type="match status" value="1"/>
</dbReference>
<feature type="binding site" evidence="7">
    <location>
        <position position="246"/>
    </location>
    <ligand>
        <name>sn-glycerol 3-phosphate</name>
        <dbReference type="ChEBI" id="CHEBI:57597"/>
    </ligand>
</feature>
<comment type="function">
    <text evidence="7">Key enzyme in the regulation of glycerol uptake and metabolism. Catalyzes the phosphorylation of glycerol to yield sn-glycerol 3-phosphate.</text>
</comment>
<feature type="binding site" evidence="7">
    <location>
        <position position="84"/>
    </location>
    <ligand>
        <name>sn-glycerol 3-phosphate</name>
        <dbReference type="ChEBI" id="CHEBI:57597"/>
    </ligand>
</feature>
<comment type="caution">
    <text evidence="11">The sequence shown here is derived from an EMBL/GenBank/DDBJ whole genome shotgun (WGS) entry which is preliminary data.</text>
</comment>
<dbReference type="InterPro" id="IPR018485">
    <property type="entry name" value="FGGY_C"/>
</dbReference>
<feature type="binding site" evidence="7">
    <location>
        <position position="14"/>
    </location>
    <ligand>
        <name>sn-glycerol 3-phosphate</name>
        <dbReference type="ChEBI" id="CHEBI:57597"/>
    </ligand>
</feature>
<dbReference type="InterPro" id="IPR005999">
    <property type="entry name" value="Glycerol_kin"/>
</dbReference>
<dbReference type="PANTHER" id="PTHR10196:SF69">
    <property type="entry name" value="GLYCEROL KINASE"/>
    <property type="match status" value="1"/>
</dbReference>
<feature type="binding site" evidence="7">
    <location>
        <position position="85"/>
    </location>
    <ligand>
        <name>sn-glycerol 3-phosphate</name>
        <dbReference type="ChEBI" id="CHEBI:57597"/>
    </ligand>
</feature>
<dbReference type="EMBL" id="JBBKZS010000021">
    <property type="protein sequence ID" value="MEJ8858931.1"/>
    <property type="molecule type" value="Genomic_DNA"/>
</dbReference>
<evidence type="ECO:0000256" key="8">
    <source>
        <dbReference type="RuleBase" id="RU003733"/>
    </source>
</evidence>
<feature type="binding site" evidence="7">
    <location>
        <position position="14"/>
    </location>
    <ligand>
        <name>ATP</name>
        <dbReference type="ChEBI" id="CHEBI:30616"/>
    </ligand>
</feature>
<evidence type="ECO:0000256" key="3">
    <source>
        <dbReference type="ARBA" id="ARBA00022741"/>
    </source>
</evidence>
<evidence type="ECO:0000256" key="2">
    <source>
        <dbReference type="ARBA" id="ARBA00022679"/>
    </source>
</evidence>
<feature type="binding site" evidence="7">
    <location>
        <position position="136"/>
    </location>
    <ligand>
        <name>glycerol</name>
        <dbReference type="ChEBI" id="CHEBI:17754"/>
    </ligand>
</feature>
<feature type="binding site" evidence="7">
    <location>
        <position position="14"/>
    </location>
    <ligand>
        <name>ADP</name>
        <dbReference type="ChEBI" id="CHEBI:456216"/>
    </ligand>
</feature>
<comment type="catalytic activity">
    <reaction evidence="7">
        <text>glycerol + ATP = sn-glycerol 3-phosphate + ADP + H(+)</text>
        <dbReference type="Rhea" id="RHEA:21644"/>
        <dbReference type="ChEBI" id="CHEBI:15378"/>
        <dbReference type="ChEBI" id="CHEBI:17754"/>
        <dbReference type="ChEBI" id="CHEBI:30616"/>
        <dbReference type="ChEBI" id="CHEBI:57597"/>
        <dbReference type="ChEBI" id="CHEBI:456216"/>
        <dbReference type="EC" id="2.7.1.30"/>
    </reaction>
</comment>
<dbReference type="CDD" id="cd07786">
    <property type="entry name" value="FGGY_EcGK_like"/>
    <property type="match status" value="1"/>
</dbReference>
<organism evidence="11 12">
    <name type="scientific">Variovorax robiniae</name>
    <dbReference type="NCBI Taxonomy" id="1836199"/>
    <lineage>
        <taxon>Bacteria</taxon>
        <taxon>Pseudomonadati</taxon>
        <taxon>Pseudomonadota</taxon>
        <taxon>Betaproteobacteria</taxon>
        <taxon>Burkholderiales</taxon>
        <taxon>Comamonadaceae</taxon>
        <taxon>Variovorax</taxon>
    </lineage>
</organism>
<feature type="binding site" evidence="7">
    <location>
        <position position="311"/>
    </location>
    <ligand>
        <name>ADP</name>
        <dbReference type="ChEBI" id="CHEBI:456216"/>
    </ligand>
</feature>
<dbReference type="Pfam" id="PF02782">
    <property type="entry name" value="FGGY_C"/>
    <property type="match status" value="1"/>
</dbReference>
<dbReference type="EC" id="2.7.1.30" evidence="7"/>
<dbReference type="Proteomes" id="UP001367030">
    <property type="component" value="Unassembled WGS sequence"/>
</dbReference>
<keyword evidence="4 7" id="KW-0418">Kinase</keyword>
<dbReference type="NCBIfam" id="TIGR01311">
    <property type="entry name" value="glycerol_kin"/>
    <property type="match status" value="1"/>
</dbReference>
<dbReference type="GO" id="GO:0004370">
    <property type="term" value="F:glycerol kinase activity"/>
    <property type="evidence" value="ECO:0007669"/>
    <property type="project" value="UniProtKB-EC"/>
</dbReference>
<evidence type="ECO:0000256" key="1">
    <source>
        <dbReference type="ARBA" id="ARBA00009156"/>
    </source>
</evidence>
<gene>
    <name evidence="7 11" type="primary">glpK</name>
    <name evidence="11" type="ORF">WKW79_30475</name>
</gene>
<feature type="binding site" evidence="7">
    <location>
        <position position="18"/>
    </location>
    <ligand>
        <name>ADP</name>
        <dbReference type="ChEBI" id="CHEBI:456216"/>
    </ligand>
</feature>
<feature type="binding site" evidence="7">
    <location>
        <position position="268"/>
    </location>
    <ligand>
        <name>ADP</name>
        <dbReference type="ChEBI" id="CHEBI:456216"/>
    </ligand>
</feature>
<dbReference type="InterPro" id="IPR043129">
    <property type="entry name" value="ATPase_NBD"/>
</dbReference>
<feature type="binding site" evidence="7">
    <location>
        <position position="16"/>
    </location>
    <ligand>
        <name>ATP</name>
        <dbReference type="ChEBI" id="CHEBI:30616"/>
    </ligand>
</feature>
<feature type="binding site" evidence="7">
    <location>
        <position position="268"/>
    </location>
    <ligand>
        <name>ATP</name>
        <dbReference type="ChEBI" id="CHEBI:30616"/>
    </ligand>
</feature>
<sequence length="500" mass="54864">MTQKKYVLALDEGTSSARAILFDKAGQIVSIAQREFRQIYPNPGWVEHDPIEIWNVQLSAAREALTQADARPEEISAIGIANQRETCVVWDRATGLPIHNALVWQDRRTAGDCDELKANGMGPYVRETTGLVIDAYFSGTKIAWILDNVEGARERAERGELAAGTIDSWLIWNLTEGKAHVTDYSNASRTMLYNIFNASWDDKLLAAVRVPREVLPQVRNSSEVYGLSAGKFFDGVEIPVASAVGDQQGALFGQSCFQPGMVKCTYGTGCSLLMNTGARPMPSRNNLLTTVAWGLDGKLEYALEGLIFTCGSVVQWLRDELKLIHLSSETELAARQVTDTNGVYFVPAFTGLSAPYWDQYARGALLGVTRGTNRNHIIRAALESMAYQVKDVIDCMEADSGIALSDLNVDGGAVSNNFVMQFQADLLGVPVTRPKVIDTTARGAAFLAGLATGFWADKADLTSAFTLDRKFTPAMGRAEADKRYAGWSRAVQRSRDWEQH</sequence>
<comment type="pathway">
    <text evidence="7">Polyol metabolism; glycerol degradation via glycerol kinase pathway; sn-glycerol 3-phosphate from glycerol: step 1/1.</text>
</comment>
<feature type="binding site" evidence="7">
    <location>
        <position position="246"/>
    </location>
    <ligand>
        <name>glycerol</name>
        <dbReference type="ChEBI" id="CHEBI:17754"/>
    </ligand>
</feature>
<feature type="binding site" evidence="7">
    <location>
        <position position="311"/>
    </location>
    <ligand>
        <name>ATP</name>
        <dbReference type="ChEBI" id="CHEBI:30616"/>
    </ligand>
</feature>
<dbReference type="InterPro" id="IPR000577">
    <property type="entry name" value="Carb_kinase_FGGY"/>
</dbReference>
<name>A0ABU8XGS9_9BURK</name>
<evidence type="ECO:0000256" key="7">
    <source>
        <dbReference type="HAMAP-Rule" id="MF_00186"/>
    </source>
</evidence>
<keyword evidence="5 7" id="KW-0319">Glycerol metabolism</keyword>
<dbReference type="RefSeq" id="WP_340338982.1">
    <property type="nucleotide sequence ID" value="NZ_JBBKZS010000021.1"/>
</dbReference>
<evidence type="ECO:0000313" key="12">
    <source>
        <dbReference type="Proteomes" id="UP001367030"/>
    </source>
</evidence>
<proteinExistence type="inferred from homology"/>
<dbReference type="NCBIfam" id="NF000756">
    <property type="entry name" value="PRK00047.1"/>
    <property type="match status" value="1"/>
</dbReference>
<evidence type="ECO:0000256" key="6">
    <source>
        <dbReference type="ARBA" id="ARBA00022840"/>
    </source>
</evidence>
<feature type="binding site" evidence="7">
    <location>
        <position position="412"/>
    </location>
    <ligand>
        <name>ADP</name>
        <dbReference type="ChEBI" id="CHEBI:456216"/>
    </ligand>
</feature>
<dbReference type="InterPro" id="IPR018483">
    <property type="entry name" value="Carb_kinase_FGGY_CS"/>
</dbReference>
<feature type="binding site" evidence="7">
    <location>
        <position position="412"/>
    </location>
    <ligand>
        <name>ATP</name>
        <dbReference type="ChEBI" id="CHEBI:30616"/>
    </ligand>
</feature>
<dbReference type="SUPFAM" id="SSF53067">
    <property type="entry name" value="Actin-like ATPase domain"/>
    <property type="match status" value="2"/>
</dbReference>
<feature type="binding site" evidence="7">
    <location>
        <position position="136"/>
    </location>
    <ligand>
        <name>sn-glycerol 3-phosphate</name>
        <dbReference type="ChEBI" id="CHEBI:57597"/>
    </ligand>
</feature>
<evidence type="ECO:0000256" key="4">
    <source>
        <dbReference type="ARBA" id="ARBA00022777"/>
    </source>
</evidence>
<comment type="similarity">
    <text evidence="1 7 8">Belongs to the FGGY kinase family.</text>
</comment>
<protein>
    <recommendedName>
        <fullName evidence="7">Glycerol kinase</fullName>
        <ecNumber evidence="7">2.7.1.30</ecNumber>
    </recommendedName>
    <alternativeName>
        <fullName evidence="7">ATP:glycerol 3-phosphotransferase</fullName>
    </alternativeName>
    <alternativeName>
        <fullName evidence="7">Glycerokinase</fullName>
        <shortName evidence="7">GK</shortName>
    </alternativeName>
</protein>
<dbReference type="PANTHER" id="PTHR10196">
    <property type="entry name" value="SUGAR KINASE"/>
    <property type="match status" value="1"/>
</dbReference>
<keyword evidence="12" id="KW-1185">Reference proteome</keyword>
<feature type="binding site" evidence="7">
    <location>
        <position position="416"/>
    </location>
    <ligand>
        <name>ADP</name>
        <dbReference type="ChEBI" id="CHEBI:456216"/>
    </ligand>
</feature>